<feature type="domain" description="Endonuclease/exonuclease/phosphatase" evidence="1">
    <location>
        <begin position="23"/>
        <end position="284"/>
    </location>
</feature>
<reference evidence="2 3" key="1">
    <citation type="submission" date="2023-11" db="EMBL/GenBank/DDBJ databases">
        <title>Draft genome of Azohydromonas lata strain H1 (DSM1123), a polyhydroxyalkanoate producer.</title>
        <authorList>
            <person name="Traversa D."/>
            <person name="D'Addabbo P."/>
            <person name="Pazzani C."/>
            <person name="Manzari C."/>
            <person name="Chiara M."/>
            <person name="Scrascia M."/>
        </authorList>
    </citation>
    <scope>NUCLEOTIDE SEQUENCE [LARGE SCALE GENOMIC DNA]</scope>
    <source>
        <strain evidence="2 3">H1</strain>
    </source>
</reference>
<dbReference type="RefSeq" id="WP_066333522.1">
    <property type="nucleotide sequence ID" value="NZ_JAXOJX010000035.1"/>
</dbReference>
<name>A0ABU5IIC6_9BURK</name>
<proteinExistence type="predicted"/>
<dbReference type="InterPro" id="IPR005135">
    <property type="entry name" value="Endo/exonuclease/phosphatase"/>
</dbReference>
<comment type="caution">
    <text evidence="2">The sequence shown here is derived from an EMBL/GenBank/DDBJ whole genome shotgun (WGS) entry which is preliminary data.</text>
</comment>
<dbReference type="Proteomes" id="UP001293718">
    <property type="component" value="Unassembled WGS sequence"/>
</dbReference>
<dbReference type="Gene3D" id="3.60.10.10">
    <property type="entry name" value="Endonuclease/exonuclease/phosphatase"/>
    <property type="match status" value="1"/>
</dbReference>
<protein>
    <submittedName>
        <fullName evidence="2">Endonuclease/exonuclease/phosphatase family protein</fullName>
    </submittedName>
</protein>
<keyword evidence="2" id="KW-0255">Endonuclease</keyword>
<dbReference type="PANTHER" id="PTHR14859:SF1">
    <property type="entry name" value="PGAP2-INTERACTING PROTEIN"/>
    <property type="match status" value="1"/>
</dbReference>
<dbReference type="Pfam" id="PF03372">
    <property type="entry name" value="Exo_endo_phos"/>
    <property type="match status" value="1"/>
</dbReference>
<dbReference type="PANTHER" id="PTHR14859">
    <property type="entry name" value="CALCOFLUOR WHITE HYPERSENSITIVE PROTEIN PRECURSOR"/>
    <property type="match status" value="1"/>
</dbReference>
<evidence type="ECO:0000259" key="1">
    <source>
        <dbReference type="Pfam" id="PF03372"/>
    </source>
</evidence>
<evidence type="ECO:0000313" key="2">
    <source>
        <dbReference type="EMBL" id="MDZ5458809.1"/>
    </source>
</evidence>
<sequence length="293" mass="32670">MRLPVPLRRDEPALDGAAHIRVLTLNLHKGFTAMNRRYVLSEIREAVRGTGADIVFLQEVAGAASHKHDLRAVHTLAGKGARRHEPRPLPGAAAAGGAAQALARMPQYEFLADTIWHQHAYGRNAVSPSGHHGNALLSKFPILRHRNVDVSLDLDGVEKRGLLHCELELPNSEYPLHAICVHLGLRESQRQRQVDLLGQLLHDAVPAQAPLVIAGDFNDWRLCAHQRLLRELHLQEVHAHAHGRAPRTFPARHPVLRLDRIYVRNLRHAPIGLPKRPWSHLSDHAPLAAEVML</sequence>
<keyword evidence="3" id="KW-1185">Reference proteome</keyword>
<dbReference type="InterPro" id="IPR051916">
    <property type="entry name" value="GPI-anchor_lipid_remodeler"/>
</dbReference>
<dbReference type="GO" id="GO:0004519">
    <property type="term" value="F:endonuclease activity"/>
    <property type="evidence" value="ECO:0007669"/>
    <property type="project" value="UniProtKB-KW"/>
</dbReference>
<dbReference type="InterPro" id="IPR036691">
    <property type="entry name" value="Endo/exonu/phosph_ase_sf"/>
</dbReference>
<gene>
    <name evidence="2" type="ORF">SM757_19695</name>
</gene>
<accession>A0ABU5IIC6</accession>
<organism evidence="2 3">
    <name type="scientific">Azohydromonas lata</name>
    <dbReference type="NCBI Taxonomy" id="45677"/>
    <lineage>
        <taxon>Bacteria</taxon>
        <taxon>Pseudomonadati</taxon>
        <taxon>Pseudomonadota</taxon>
        <taxon>Betaproteobacteria</taxon>
        <taxon>Burkholderiales</taxon>
        <taxon>Sphaerotilaceae</taxon>
        <taxon>Azohydromonas</taxon>
    </lineage>
</organism>
<keyword evidence="2" id="KW-0540">Nuclease</keyword>
<dbReference type="SUPFAM" id="SSF56219">
    <property type="entry name" value="DNase I-like"/>
    <property type="match status" value="1"/>
</dbReference>
<dbReference type="EMBL" id="JAXOJX010000035">
    <property type="protein sequence ID" value="MDZ5458809.1"/>
    <property type="molecule type" value="Genomic_DNA"/>
</dbReference>
<evidence type="ECO:0000313" key="3">
    <source>
        <dbReference type="Proteomes" id="UP001293718"/>
    </source>
</evidence>
<keyword evidence="2" id="KW-0378">Hydrolase</keyword>